<evidence type="ECO:0000313" key="3">
    <source>
        <dbReference type="Proteomes" id="UP000322139"/>
    </source>
</evidence>
<reference evidence="2 3" key="1">
    <citation type="submission" date="2019-08" db="EMBL/GenBank/DDBJ databases">
        <title>Bacillus genomes from the desert of Cuatro Cienegas, Coahuila.</title>
        <authorList>
            <person name="Olmedo-Alvarez G."/>
        </authorList>
    </citation>
    <scope>NUCLEOTIDE SEQUENCE [LARGE SCALE GENOMIC DNA]</scope>
    <source>
        <strain evidence="2 3">CH446_14T</strain>
    </source>
</reference>
<dbReference type="NCBIfam" id="TIGR02867">
    <property type="entry name" value="spore_II_P"/>
    <property type="match status" value="1"/>
</dbReference>
<dbReference type="EMBL" id="VTER01000005">
    <property type="protein sequence ID" value="TYS48581.1"/>
    <property type="molecule type" value="Genomic_DNA"/>
</dbReference>
<dbReference type="Proteomes" id="UP000322139">
    <property type="component" value="Unassembled WGS sequence"/>
</dbReference>
<dbReference type="RefSeq" id="WP_148974758.1">
    <property type="nucleotide sequence ID" value="NZ_JBNILB010000002.1"/>
</dbReference>
<dbReference type="InterPro" id="IPR010897">
    <property type="entry name" value="Spore_II_P"/>
</dbReference>
<keyword evidence="1" id="KW-1133">Transmembrane helix</keyword>
<keyword evidence="1" id="KW-0812">Transmembrane</keyword>
<feature type="transmembrane region" description="Helical" evidence="1">
    <location>
        <begin position="47"/>
        <end position="66"/>
    </location>
</feature>
<name>A0A5D4RE66_9BACI</name>
<keyword evidence="1" id="KW-0472">Membrane</keyword>
<dbReference type="AlphaFoldDB" id="A0A5D4RE66"/>
<dbReference type="Pfam" id="PF07454">
    <property type="entry name" value="SpoIIP"/>
    <property type="match status" value="1"/>
</dbReference>
<evidence type="ECO:0000256" key="1">
    <source>
        <dbReference type="SAM" id="Phobius"/>
    </source>
</evidence>
<proteinExistence type="predicted"/>
<accession>A0A5D4RE66</accession>
<organism evidence="2 3">
    <name type="scientific">Bacillus infantis</name>
    <dbReference type="NCBI Taxonomy" id="324767"/>
    <lineage>
        <taxon>Bacteria</taxon>
        <taxon>Bacillati</taxon>
        <taxon>Bacillota</taxon>
        <taxon>Bacilli</taxon>
        <taxon>Bacillales</taxon>
        <taxon>Bacillaceae</taxon>
        <taxon>Bacillus</taxon>
    </lineage>
</organism>
<evidence type="ECO:0000313" key="2">
    <source>
        <dbReference type="EMBL" id="TYS48581.1"/>
    </source>
</evidence>
<comment type="caution">
    <text evidence="2">The sequence shown here is derived from an EMBL/GenBank/DDBJ whole genome shotgun (WGS) entry which is preliminary data.</text>
</comment>
<sequence>MQTDKDLFDLIKETYPINPREEFVLDTADKLRKSARQINRRSRLKQFTFASASIALCTLALSWFFLYDGKDTLNNTFSTPQNEHSASTAAIKNQDPLVYIYHSHNQESFMSETSTNHSDDLFHEERNISLVGERLSQALKNYGIHSIHDSTDIKAELEEKRLSYSDAYKVSRVPLENALSHNKKLKMVLDIHRDSLKRNQSTISIDGKDYPRIAFIVSKSSAKSEVNFKFAQLLHEYTEERYPNLSRGVFTKDTPTQNSYNQDLFGNSVLLEVGGKENTLEEEYRTVDVLSEVISEILADWNEQEKG</sequence>
<gene>
    <name evidence="2" type="ORF">FZD51_10695</name>
</gene>
<protein>
    <submittedName>
        <fullName evidence="2">Stage II sporulation protein P</fullName>
    </submittedName>
</protein>